<sequence length="511" mass="53722">MITKKFTPSKLAYPLVFALAGLFGCNPEVEVDPAASLSLDATSEAQIANGASKIKYRGKHYIVLSTQEQLPAGLESKLAAANGKVNKLMPQAGVASVFSEDPEFVAKASKIPGVRSVVRDLEIEWLKPEDQKVVALENYGTPPFSGDNDRFFDLQWGHAAIQASEAWNAGARGKGVRIAVLDSGFDLDHPDLAPNIDLAASKSFVTGEQLGYALPGVGSHGTHTAGTIAAADNGIGIIGVAPEAQLILVKVLRDTGSGAFSWIIDGIVHATQQGADVINMSLGASLYRNGKYLDDNGTPNDPTDDFLVKGDTKGVQELLIALDRATRYATKNGVTLIASAGNDANNGNADQSLVHIPSSSSGVISISATAPRGWALNPLNTFMDNLASYSNYGIKDVQFAAPGGDYMYPGNEIATIAGVTQYVYVFDYVFSTGSNLTPGAASYYWSVGTSMAAPHATGVAALIIGQNGGQMDPAKVLARMRASADDLGKPGRDPYYGYGRLNALRAVTLTQ</sequence>
<dbReference type="Gene3D" id="3.40.50.200">
    <property type="entry name" value="Peptidase S8/S53 domain"/>
    <property type="match status" value="1"/>
</dbReference>
<name>A0A5C8KF76_9BACT</name>
<organism evidence="8 9">
    <name type="scientific">Pontibacter qinzhouensis</name>
    <dbReference type="NCBI Taxonomy" id="2603253"/>
    <lineage>
        <taxon>Bacteria</taxon>
        <taxon>Pseudomonadati</taxon>
        <taxon>Bacteroidota</taxon>
        <taxon>Cytophagia</taxon>
        <taxon>Cytophagales</taxon>
        <taxon>Hymenobacteraceae</taxon>
        <taxon>Pontibacter</taxon>
    </lineage>
</organism>
<evidence type="ECO:0000256" key="6">
    <source>
        <dbReference type="RuleBase" id="RU003355"/>
    </source>
</evidence>
<evidence type="ECO:0000256" key="3">
    <source>
        <dbReference type="ARBA" id="ARBA00022801"/>
    </source>
</evidence>
<dbReference type="PANTHER" id="PTHR43806">
    <property type="entry name" value="PEPTIDASE S8"/>
    <property type="match status" value="1"/>
</dbReference>
<gene>
    <name evidence="8" type="ORF">FVR03_00985</name>
</gene>
<dbReference type="InterPro" id="IPR000209">
    <property type="entry name" value="Peptidase_S8/S53_dom"/>
</dbReference>
<dbReference type="GO" id="GO:0004252">
    <property type="term" value="F:serine-type endopeptidase activity"/>
    <property type="evidence" value="ECO:0007669"/>
    <property type="project" value="UniProtKB-UniRule"/>
</dbReference>
<dbReference type="InterPro" id="IPR036852">
    <property type="entry name" value="Peptidase_S8/S53_dom_sf"/>
</dbReference>
<feature type="active site" description="Charge relay system" evidence="5">
    <location>
        <position position="220"/>
    </location>
</feature>
<accession>A0A5C8KF76</accession>
<dbReference type="GO" id="GO:0006508">
    <property type="term" value="P:proteolysis"/>
    <property type="evidence" value="ECO:0007669"/>
    <property type="project" value="UniProtKB-KW"/>
</dbReference>
<dbReference type="InterPro" id="IPR050131">
    <property type="entry name" value="Peptidase_S8_subtilisin-like"/>
</dbReference>
<feature type="active site" description="Charge relay system" evidence="5">
    <location>
        <position position="182"/>
    </location>
</feature>
<comment type="caution">
    <text evidence="8">The sequence shown here is derived from an EMBL/GenBank/DDBJ whole genome shotgun (WGS) entry which is preliminary data.</text>
</comment>
<dbReference type="PANTHER" id="PTHR43806:SF11">
    <property type="entry name" value="CEREVISIN-RELATED"/>
    <property type="match status" value="1"/>
</dbReference>
<protein>
    <submittedName>
        <fullName evidence="8">S8 family serine peptidase</fullName>
    </submittedName>
</protein>
<keyword evidence="4 5" id="KW-0720">Serine protease</keyword>
<dbReference type="PROSITE" id="PS00136">
    <property type="entry name" value="SUBTILASE_ASP"/>
    <property type="match status" value="1"/>
</dbReference>
<dbReference type="EMBL" id="VRTY01000002">
    <property type="protein sequence ID" value="TXK52663.1"/>
    <property type="molecule type" value="Genomic_DNA"/>
</dbReference>
<feature type="domain" description="Peptidase S8/S53" evidence="7">
    <location>
        <begin position="173"/>
        <end position="499"/>
    </location>
</feature>
<evidence type="ECO:0000256" key="5">
    <source>
        <dbReference type="PROSITE-ProRule" id="PRU01240"/>
    </source>
</evidence>
<proteinExistence type="inferred from homology"/>
<dbReference type="RefSeq" id="WP_147919889.1">
    <property type="nucleotide sequence ID" value="NZ_VRTY01000002.1"/>
</dbReference>
<dbReference type="PROSITE" id="PS51892">
    <property type="entry name" value="SUBTILASE"/>
    <property type="match status" value="1"/>
</dbReference>
<dbReference type="InterPro" id="IPR023828">
    <property type="entry name" value="Peptidase_S8_Ser-AS"/>
</dbReference>
<dbReference type="PROSITE" id="PS00138">
    <property type="entry name" value="SUBTILASE_SER"/>
    <property type="match status" value="1"/>
</dbReference>
<keyword evidence="2 5" id="KW-0645">Protease</keyword>
<dbReference type="Proteomes" id="UP000321926">
    <property type="component" value="Unassembled WGS sequence"/>
</dbReference>
<evidence type="ECO:0000256" key="4">
    <source>
        <dbReference type="ARBA" id="ARBA00022825"/>
    </source>
</evidence>
<dbReference type="PROSITE" id="PS51257">
    <property type="entry name" value="PROKAR_LIPOPROTEIN"/>
    <property type="match status" value="1"/>
</dbReference>
<keyword evidence="3 5" id="KW-0378">Hydrolase</keyword>
<feature type="active site" description="Charge relay system" evidence="5">
    <location>
        <position position="450"/>
    </location>
</feature>
<dbReference type="Pfam" id="PF00082">
    <property type="entry name" value="Peptidase_S8"/>
    <property type="match status" value="1"/>
</dbReference>
<evidence type="ECO:0000256" key="1">
    <source>
        <dbReference type="ARBA" id="ARBA00011073"/>
    </source>
</evidence>
<dbReference type="InterPro" id="IPR015500">
    <property type="entry name" value="Peptidase_S8_subtilisin-rel"/>
</dbReference>
<dbReference type="SUPFAM" id="SSF52743">
    <property type="entry name" value="Subtilisin-like"/>
    <property type="match status" value="1"/>
</dbReference>
<evidence type="ECO:0000313" key="8">
    <source>
        <dbReference type="EMBL" id="TXK52663.1"/>
    </source>
</evidence>
<dbReference type="InterPro" id="IPR023827">
    <property type="entry name" value="Peptidase_S8_Asp-AS"/>
</dbReference>
<reference evidence="8 9" key="1">
    <citation type="submission" date="2019-08" db="EMBL/GenBank/DDBJ databases">
        <authorList>
            <person name="Shi S."/>
        </authorList>
    </citation>
    <scope>NUCLEOTIDE SEQUENCE [LARGE SCALE GENOMIC DNA]</scope>
    <source>
        <strain evidence="8 9">GY10130</strain>
    </source>
</reference>
<evidence type="ECO:0000313" key="9">
    <source>
        <dbReference type="Proteomes" id="UP000321926"/>
    </source>
</evidence>
<dbReference type="OrthoDB" id="9798386at2"/>
<comment type="similarity">
    <text evidence="1 5 6">Belongs to the peptidase S8 family.</text>
</comment>
<keyword evidence="9" id="KW-1185">Reference proteome</keyword>
<evidence type="ECO:0000256" key="2">
    <source>
        <dbReference type="ARBA" id="ARBA00022670"/>
    </source>
</evidence>
<dbReference type="AlphaFoldDB" id="A0A5C8KF76"/>
<evidence type="ECO:0000259" key="7">
    <source>
        <dbReference type="Pfam" id="PF00082"/>
    </source>
</evidence>
<dbReference type="PRINTS" id="PR00723">
    <property type="entry name" value="SUBTILISIN"/>
</dbReference>